<proteinExistence type="predicted"/>
<gene>
    <name evidence="1" type="ORF">PXEA_LOCUS34120</name>
</gene>
<evidence type="ECO:0000313" key="2">
    <source>
        <dbReference type="Proteomes" id="UP000784294"/>
    </source>
</evidence>
<organism evidence="1 2">
    <name type="scientific">Protopolystoma xenopodis</name>
    <dbReference type="NCBI Taxonomy" id="117903"/>
    <lineage>
        <taxon>Eukaryota</taxon>
        <taxon>Metazoa</taxon>
        <taxon>Spiralia</taxon>
        <taxon>Lophotrochozoa</taxon>
        <taxon>Platyhelminthes</taxon>
        <taxon>Monogenea</taxon>
        <taxon>Polyopisthocotylea</taxon>
        <taxon>Polystomatidea</taxon>
        <taxon>Polystomatidae</taxon>
        <taxon>Protopolystoma</taxon>
    </lineage>
</organism>
<evidence type="ECO:0000313" key="1">
    <source>
        <dbReference type="EMBL" id="VEL40680.1"/>
    </source>
</evidence>
<feature type="non-terminal residue" evidence="1">
    <location>
        <position position="126"/>
    </location>
</feature>
<protein>
    <submittedName>
        <fullName evidence="1">Uncharacterized protein</fullName>
    </submittedName>
</protein>
<comment type="caution">
    <text evidence="1">The sequence shown here is derived from an EMBL/GenBank/DDBJ whole genome shotgun (WGS) entry which is preliminary data.</text>
</comment>
<dbReference type="AlphaFoldDB" id="A0A3S5CV30"/>
<sequence>MGRNDPILPDHVFEIRCSDGLVMFVGQLGPGDCLSEELEALSAAALASRHGDCHGGRLPDLGTSYRRRSCMPTSKGLHVTGLAPGPCMTLAVTGGDLSKSGAASPAIMAACSTSIYNRKASAPING</sequence>
<dbReference type="EMBL" id="CAAALY010265944">
    <property type="protein sequence ID" value="VEL40680.1"/>
    <property type="molecule type" value="Genomic_DNA"/>
</dbReference>
<dbReference type="Proteomes" id="UP000784294">
    <property type="component" value="Unassembled WGS sequence"/>
</dbReference>
<keyword evidence="2" id="KW-1185">Reference proteome</keyword>
<reference evidence="1" key="1">
    <citation type="submission" date="2018-11" db="EMBL/GenBank/DDBJ databases">
        <authorList>
            <consortium name="Pathogen Informatics"/>
        </authorList>
    </citation>
    <scope>NUCLEOTIDE SEQUENCE</scope>
</reference>
<accession>A0A3S5CV30</accession>
<name>A0A3S5CV30_9PLAT</name>